<dbReference type="InterPro" id="IPR002110">
    <property type="entry name" value="Ankyrin_rpt"/>
</dbReference>
<evidence type="ECO:0000313" key="6">
    <source>
        <dbReference type="Proteomes" id="UP000593566"/>
    </source>
</evidence>
<proteinExistence type="predicted"/>
<dbReference type="PROSITE" id="PS50088">
    <property type="entry name" value="ANK_REPEAT"/>
    <property type="match status" value="4"/>
</dbReference>
<keyword evidence="2 3" id="KW-0040">ANK repeat</keyword>
<dbReference type="Pfam" id="PF12796">
    <property type="entry name" value="Ank_2"/>
    <property type="match status" value="2"/>
</dbReference>
<evidence type="ECO:0000256" key="2">
    <source>
        <dbReference type="ARBA" id="ARBA00023043"/>
    </source>
</evidence>
<feature type="repeat" description="ANK" evidence="3">
    <location>
        <begin position="369"/>
        <end position="401"/>
    </location>
</feature>
<accession>A0A8H6FFG7</accession>
<name>A0A8H6FFG7_9LECA</name>
<feature type="repeat" description="ANK" evidence="3">
    <location>
        <begin position="402"/>
        <end position="434"/>
    </location>
</feature>
<evidence type="ECO:0000256" key="1">
    <source>
        <dbReference type="ARBA" id="ARBA00022737"/>
    </source>
</evidence>
<evidence type="ECO:0000256" key="4">
    <source>
        <dbReference type="SAM" id="MobiDB-lite"/>
    </source>
</evidence>
<keyword evidence="6" id="KW-1185">Reference proteome</keyword>
<reference evidence="5 6" key="1">
    <citation type="journal article" date="2020" name="Genomics">
        <title>Complete, high-quality genomes from long-read metagenomic sequencing of two wolf lichen thalli reveals enigmatic genome architecture.</title>
        <authorList>
            <person name="McKenzie S.K."/>
            <person name="Walston R.F."/>
            <person name="Allen J.L."/>
        </authorList>
    </citation>
    <scope>NUCLEOTIDE SEQUENCE [LARGE SCALE GENOMIC DNA]</scope>
    <source>
        <strain evidence="5">WasteWater1</strain>
    </source>
</reference>
<dbReference type="Proteomes" id="UP000593566">
    <property type="component" value="Unassembled WGS sequence"/>
</dbReference>
<evidence type="ECO:0000256" key="3">
    <source>
        <dbReference type="PROSITE-ProRule" id="PRU00023"/>
    </source>
</evidence>
<protein>
    <recommendedName>
        <fullName evidence="7">Ankyrin repeat protein</fullName>
    </recommendedName>
</protein>
<dbReference type="EMBL" id="JACCJB010000006">
    <property type="protein sequence ID" value="KAF6226191.1"/>
    <property type="molecule type" value="Genomic_DNA"/>
</dbReference>
<comment type="caution">
    <text evidence="5">The sequence shown here is derived from an EMBL/GenBank/DDBJ whole genome shotgun (WGS) entry which is preliminary data.</text>
</comment>
<dbReference type="PANTHER" id="PTHR24198:SF165">
    <property type="entry name" value="ANKYRIN REPEAT-CONTAINING PROTEIN-RELATED"/>
    <property type="match status" value="1"/>
</dbReference>
<feature type="repeat" description="ANK" evidence="3">
    <location>
        <begin position="336"/>
        <end position="368"/>
    </location>
</feature>
<keyword evidence="1" id="KW-0677">Repeat</keyword>
<dbReference type="Gene3D" id="1.25.40.20">
    <property type="entry name" value="Ankyrin repeat-containing domain"/>
    <property type="match status" value="2"/>
</dbReference>
<gene>
    <name evidence="5" type="ORF">HO133_009057</name>
</gene>
<sequence length="555" mass="60795">MDVDTCIDNYVEMAPRIVPKQQVVVATNKTKPPLRLDGVSGDEDFHAIVEDRHATLEDPATPLADKEYYLMQTIVEERLSGPGDNETLQAISDLARFYKKLGLYFKAGMSYEHAVDCYKKSERLTEQIELNFLEDDLSWAAWYGAEEVVGTLVRVGAKIDRTDAAGYTALHRAARKNNGEIVRHLLKANATTEIRSLAGSTALHGVFLWKNSTLSREHQLQTSRVVRMLMEGEANVDTTANDGQSVLWTAAQTGSTTHVQILLDNGVFPTRHVIIQIVFAFFIDIDTHEDPKTCAERDLALQAVICADLDTGNELLLGPLCERGIDIHQSTYAISSHATLLHNAAYMRHLEVLEFLIASEADANRLDDFGNSPLSLAAGSGYEDVVAVLLPIIKDINAQKVEGYTALLVAVSGRYDRIVDVLLDAGPHIASQEPGLHSHLIPESERISGYALNAILILCLDEGPIRPSSHEIDILKLSLRVVIKESPQSGPNVATASAEPHSDPQLTGASLQAVSDSVSSGRHSIITCKDAKEIRGEENWERLKAWVLARATSAA</sequence>
<organism evidence="5 6">
    <name type="scientific">Letharia lupina</name>
    <dbReference type="NCBI Taxonomy" id="560253"/>
    <lineage>
        <taxon>Eukaryota</taxon>
        <taxon>Fungi</taxon>
        <taxon>Dikarya</taxon>
        <taxon>Ascomycota</taxon>
        <taxon>Pezizomycotina</taxon>
        <taxon>Lecanoromycetes</taxon>
        <taxon>OSLEUM clade</taxon>
        <taxon>Lecanoromycetidae</taxon>
        <taxon>Lecanorales</taxon>
        <taxon>Lecanorineae</taxon>
        <taxon>Parmeliaceae</taxon>
        <taxon>Letharia</taxon>
    </lineage>
</organism>
<dbReference type="GeneID" id="59337452"/>
<evidence type="ECO:0000313" key="5">
    <source>
        <dbReference type="EMBL" id="KAF6226191.1"/>
    </source>
</evidence>
<dbReference type="SMART" id="SM00248">
    <property type="entry name" value="ANK"/>
    <property type="match status" value="7"/>
</dbReference>
<feature type="region of interest" description="Disordered" evidence="4">
    <location>
        <begin position="490"/>
        <end position="510"/>
    </location>
</feature>
<dbReference type="AlphaFoldDB" id="A0A8H6FFG7"/>
<dbReference type="InterPro" id="IPR036770">
    <property type="entry name" value="Ankyrin_rpt-contain_sf"/>
</dbReference>
<feature type="repeat" description="ANK" evidence="3">
    <location>
        <begin position="165"/>
        <end position="197"/>
    </location>
</feature>
<dbReference type="SUPFAM" id="SSF48403">
    <property type="entry name" value="Ankyrin repeat"/>
    <property type="match status" value="1"/>
</dbReference>
<dbReference type="RefSeq" id="XP_037154744.1">
    <property type="nucleotide sequence ID" value="XM_037299918.1"/>
</dbReference>
<dbReference type="PROSITE" id="PS50297">
    <property type="entry name" value="ANK_REP_REGION"/>
    <property type="match status" value="1"/>
</dbReference>
<evidence type="ECO:0008006" key="7">
    <source>
        <dbReference type="Google" id="ProtNLM"/>
    </source>
</evidence>
<dbReference type="PANTHER" id="PTHR24198">
    <property type="entry name" value="ANKYRIN REPEAT AND PROTEIN KINASE DOMAIN-CONTAINING PROTEIN"/>
    <property type="match status" value="1"/>
</dbReference>